<accession>A0A931FEF2</accession>
<gene>
    <name evidence="1" type="ORF">I2501_27055</name>
</gene>
<dbReference type="Proteomes" id="UP000657385">
    <property type="component" value="Unassembled WGS sequence"/>
</dbReference>
<evidence type="ECO:0000313" key="2">
    <source>
        <dbReference type="Proteomes" id="UP000657385"/>
    </source>
</evidence>
<protein>
    <submittedName>
        <fullName evidence="1">Aminoglycoside phosphotransferase</fullName>
    </submittedName>
</protein>
<proteinExistence type="predicted"/>
<evidence type="ECO:0000313" key="1">
    <source>
        <dbReference type="EMBL" id="MBF9071687.1"/>
    </source>
</evidence>
<comment type="caution">
    <text evidence="1">The sequence shown here is derived from an EMBL/GenBank/DDBJ whole genome shotgun (WGS) entry which is preliminary data.</text>
</comment>
<dbReference type="InterPro" id="IPR011009">
    <property type="entry name" value="Kinase-like_dom_sf"/>
</dbReference>
<organism evidence="1 2">
    <name type="scientific">Streptacidiphilus fuscans</name>
    <dbReference type="NCBI Taxonomy" id="2789292"/>
    <lineage>
        <taxon>Bacteria</taxon>
        <taxon>Bacillati</taxon>
        <taxon>Actinomycetota</taxon>
        <taxon>Actinomycetes</taxon>
        <taxon>Kitasatosporales</taxon>
        <taxon>Streptomycetaceae</taxon>
        <taxon>Streptacidiphilus</taxon>
    </lineage>
</organism>
<reference evidence="1" key="1">
    <citation type="submission" date="2020-11" db="EMBL/GenBank/DDBJ databases">
        <title>Isolation and identification of active actinomycetes.</title>
        <authorList>
            <person name="Yu B."/>
        </authorList>
    </citation>
    <scope>NUCLEOTIDE SEQUENCE</scope>
    <source>
        <strain evidence="1">NEAU-YB345</strain>
    </source>
</reference>
<name>A0A931FEF2_9ACTN</name>
<dbReference type="AlphaFoldDB" id="A0A931FEF2"/>
<keyword evidence="2" id="KW-1185">Reference proteome</keyword>
<sequence>MDLGLAWLADSGLEGAVPPNVPWVFGAGDGNLANYLWDGTRVRIVDFEDSGSSDRPFELAEITEHVGSWVGTPLDAEAFLDLFDLTDAERARLPDCRRLLALVWLFLLSFDDPRRRNPSGTAERQAARLVRLLGQPLSR</sequence>
<dbReference type="Gene3D" id="3.90.1200.10">
    <property type="match status" value="1"/>
</dbReference>
<dbReference type="EMBL" id="JADPRT010000013">
    <property type="protein sequence ID" value="MBF9071687.1"/>
    <property type="molecule type" value="Genomic_DNA"/>
</dbReference>
<dbReference type="SUPFAM" id="SSF56112">
    <property type="entry name" value="Protein kinase-like (PK-like)"/>
    <property type="match status" value="1"/>
</dbReference>